<evidence type="ECO:0000256" key="3">
    <source>
        <dbReference type="ARBA" id="ARBA00022989"/>
    </source>
</evidence>
<dbReference type="PANTHER" id="PTHR39344">
    <property type="entry name" value="UPF0182 PROTEIN SLL1060"/>
    <property type="match status" value="1"/>
</dbReference>
<keyword evidence="8" id="KW-1185">Reference proteome</keyword>
<evidence type="ECO:0000256" key="1">
    <source>
        <dbReference type="ARBA" id="ARBA00022475"/>
    </source>
</evidence>
<feature type="compositionally biased region" description="Acidic residues" evidence="6">
    <location>
        <begin position="830"/>
        <end position="844"/>
    </location>
</feature>
<sequence>MNRVGVFLGVIIVLLIAGLIASQWITEYIWMDSLGFGTVFTSVFGSKVVLGVIGFILYFVLSFITLSWIRRSYLGHFHGNQLPPFIQSRKISNLIISGAALFVGLIGSSIIQGFGWEPALKLLNYASFGETDPYFNMDISFYLFVLPFIKFILNVLLGLGIFFLLTEIGFYSAFHMYRMSRSAQLHMGITLGFIGLLLAGLHVLAPYETLLTNQVNIFQESVVHGLSYTDEVINIPKAYVLAGAAILGTIWLIVAITKGRLKSMAIPVVGYVVLVIGGQLTSVVVQNFIVSPNEFSKESPYLQHNLDFTKAAYDLDHIVEQEHPGNNSLDQEMIERNALTINNMRINDTRPILDVYNQKQTFRTYYNFNDIDVDRYEIDGEYQQVFVGARELSTVDLPSQAQTWVNQNLRYTHGYGVSMSHVNEITSQGQPKFMMENLPPEGVLENEKPQIYFGEQPYQNVIVNSKVDEFDYPAGDENVSSRFEGDSGIPLKGINRLLFAFSEGSFRMLVSDQLTEESQLLATRNIMDRVNQIAPFFSYDDDPYIIVREDGSLAWIIDAYLSAERYPYAEPHQYQENYIRNSVKVMIDAYTGEVNFYVVNPDDPLLMTYQNMFPELFTDEIPEDVKSHFRYPEKLFTIQASMYGTYHMANLEVFYNREDRWEFPTENYYNKEEIPMNPYYITMKLPEYDKEEFVLMMPYTPKNRQNMIAWMGVRNDGDNYGELFVYQFPKQKNIYGPQQIENRINQDSYISQQLNLWSQGGSEVIRGNLLAVPIEDTVLYVEPIYIESANETSLPEVKQVIVAYGDHIAMEATFEKALNRILEMVDPNAELDEQQQPDSEDSEDPGQPIIGAEETLREFSELFDAYQAALSNGDWEEAGEIMTEIEAKLNEVD</sequence>
<dbReference type="InterPro" id="IPR005372">
    <property type="entry name" value="UPF0182"/>
</dbReference>
<keyword evidence="4 5" id="KW-0472">Membrane</keyword>
<accession>A0ABW4W6Q3</accession>
<organism evidence="7 8">
    <name type="scientific">Ornithinibacillus salinisoli</name>
    <dbReference type="NCBI Taxonomy" id="1848459"/>
    <lineage>
        <taxon>Bacteria</taxon>
        <taxon>Bacillati</taxon>
        <taxon>Bacillota</taxon>
        <taxon>Bacilli</taxon>
        <taxon>Bacillales</taxon>
        <taxon>Bacillaceae</taxon>
        <taxon>Ornithinibacillus</taxon>
    </lineage>
</organism>
<protein>
    <recommendedName>
        <fullName evidence="5">UPF0182 protein ACFSJF_19710</fullName>
    </recommendedName>
</protein>
<keyword evidence="3 5" id="KW-1133">Transmembrane helix</keyword>
<feature type="transmembrane region" description="Helical" evidence="5">
    <location>
        <begin position="91"/>
        <end position="114"/>
    </location>
</feature>
<comment type="subcellular location">
    <subcellularLocation>
        <location evidence="5">Cell membrane</location>
        <topology evidence="5">Multi-pass membrane protein</topology>
    </subcellularLocation>
</comment>
<dbReference type="HAMAP" id="MF_01600">
    <property type="entry name" value="UPF0182"/>
    <property type="match status" value="1"/>
</dbReference>
<feature type="transmembrane region" description="Helical" evidence="5">
    <location>
        <begin position="238"/>
        <end position="256"/>
    </location>
</feature>
<evidence type="ECO:0000256" key="4">
    <source>
        <dbReference type="ARBA" id="ARBA00023136"/>
    </source>
</evidence>
<keyword evidence="2 5" id="KW-0812">Transmembrane</keyword>
<dbReference type="EMBL" id="JBHUHQ010000039">
    <property type="protein sequence ID" value="MFD2046498.1"/>
    <property type="molecule type" value="Genomic_DNA"/>
</dbReference>
<feature type="transmembrane region" description="Helical" evidence="5">
    <location>
        <begin position="268"/>
        <end position="289"/>
    </location>
</feature>
<feature type="transmembrane region" description="Helical" evidence="5">
    <location>
        <begin position="48"/>
        <end position="70"/>
    </location>
</feature>
<feature type="transmembrane region" description="Helical" evidence="5">
    <location>
        <begin position="185"/>
        <end position="205"/>
    </location>
</feature>
<dbReference type="PANTHER" id="PTHR39344:SF1">
    <property type="entry name" value="UPF0182 PROTEIN SLL1060"/>
    <property type="match status" value="1"/>
</dbReference>
<evidence type="ECO:0000313" key="7">
    <source>
        <dbReference type="EMBL" id="MFD2046498.1"/>
    </source>
</evidence>
<evidence type="ECO:0000256" key="6">
    <source>
        <dbReference type="SAM" id="MobiDB-lite"/>
    </source>
</evidence>
<reference evidence="8" key="1">
    <citation type="journal article" date="2019" name="Int. J. Syst. Evol. Microbiol.">
        <title>The Global Catalogue of Microorganisms (GCM) 10K type strain sequencing project: providing services to taxonomists for standard genome sequencing and annotation.</title>
        <authorList>
            <consortium name="The Broad Institute Genomics Platform"/>
            <consortium name="The Broad Institute Genome Sequencing Center for Infectious Disease"/>
            <person name="Wu L."/>
            <person name="Ma J."/>
        </authorList>
    </citation>
    <scope>NUCLEOTIDE SEQUENCE [LARGE SCALE GENOMIC DNA]</scope>
    <source>
        <strain evidence="8">R28</strain>
    </source>
</reference>
<keyword evidence="1 5" id="KW-1003">Cell membrane</keyword>
<evidence type="ECO:0000256" key="5">
    <source>
        <dbReference type="HAMAP-Rule" id="MF_01600"/>
    </source>
</evidence>
<dbReference type="Proteomes" id="UP001597383">
    <property type="component" value="Unassembled WGS sequence"/>
</dbReference>
<evidence type="ECO:0000256" key="2">
    <source>
        <dbReference type="ARBA" id="ARBA00022692"/>
    </source>
</evidence>
<evidence type="ECO:0000313" key="8">
    <source>
        <dbReference type="Proteomes" id="UP001597383"/>
    </source>
</evidence>
<name>A0ABW4W6Q3_9BACI</name>
<dbReference type="RefSeq" id="WP_377558517.1">
    <property type="nucleotide sequence ID" value="NZ_JBHUHQ010000039.1"/>
</dbReference>
<feature type="region of interest" description="Disordered" evidence="6">
    <location>
        <begin position="830"/>
        <end position="850"/>
    </location>
</feature>
<comment type="caution">
    <text evidence="7">The sequence shown here is derived from an EMBL/GenBank/DDBJ whole genome shotgun (WGS) entry which is preliminary data.</text>
</comment>
<gene>
    <name evidence="7" type="ORF">ACFSJF_19710</name>
</gene>
<proteinExistence type="inferred from homology"/>
<comment type="caution">
    <text evidence="5">Lacks conserved residue(s) required for the propagation of feature annotation.</text>
</comment>
<dbReference type="Pfam" id="PF03699">
    <property type="entry name" value="UPF0182"/>
    <property type="match status" value="1"/>
</dbReference>
<feature type="transmembrane region" description="Helical" evidence="5">
    <location>
        <begin position="141"/>
        <end position="165"/>
    </location>
</feature>
<comment type="similarity">
    <text evidence="5">Belongs to the UPF0182 family.</text>
</comment>